<reference evidence="2" key="2">
    <citation type="journal article" date="2020" name="Microorganisms">
        <title>Osmotic Adaptation and Compatible Solute Biosynthesis of Phototrophic Bacteria as Revealed from Genome Analyses.</title>
        <authorList>
            <person name="Imhoff J.F."/>
            <person name="Rahn T."/>
            <person name="Kunzel S."/>
            <person name="Keller A."/>
            <person name="Neulinger S.C."/>
        </authorList>
    </citation>
    <scope>NUCLEOTIDE SEQUENCE</scope>
    <source>
        <strain evidence="2">DSM 11080</strain>
    </source>
</reference>
<keyword evidence="3" id="KW-1185">Reference proteome</keyword>
<organism evidence="2 3">
    <name type="scientific">Halochromatium glycolicum</name>
    <dbReference type="NCBI Taxonomy" id="85075"/>
    <lineage>
        <taxon>Bacteria</taxon>
        <taxon>Pseudomonadati</taxon>
        <taxon>Pseudomonadota</taxon>
        <taxon>Gammaproteobacteria</taxon>
        <taxon>Chromatiales</taxon>
        <taxon>Chromatiaceae</taxon>
        <taxon>Halochromatium</taxon>
    </lineage>
</organism>
<name>A0AAJ0U7L0_9GAMM</name>
<keyword evidence="1" id="KW-0732">Signal</keyword>
<reference evidence="2" key="1">
    <citation type="submission" date="2017-08" db="EMBL/GenBank/DDBJ databases">
        <authorList>
            <person name="Imhoff J.F."/>
            <person name="Rahn T."/>
            <person name="Kuenzel S."/>
            <person name="Neulinger S.C."/>
        </authorList>
    </citation>
    <scope>NUCLEOTIDE SEQUENCE</scope>
    <source>
        <strain evidence="2">DSM 11080</strain>
    </source>
</reference>
<proteinExistence type="predicted"/>
<dbReference type="AlphaFoldDB" id="A0AAJ0U7L0"/>
<gene>
    <name evidence="2" type="ORF">CKO40_19545</name>
</gene>
<accession>A0AAJ0U7L0</accession>
<evidence type="ECO:0008006" key="4">
    <source>
        <dbReference type="Google" id="ProtNLM"/>
    </source>
</evidence>
<protein>
    <recommendedName>
        <fullName evidence="4">SoxXA-binding protein SoxK</fullName>
    </recommendedName>
</protein>
<comment type="caution">
    <text evidence="2">The sequence shown here is derived from an EMBL/GenBank/DDBJ whole genome shotgun (WGS) entry which is preliminary data.</text>
</comment>
<feature type="signal peptide" evidence="1">
    <location>
        <begin position="1"/>
        <end position="26"/>
    </location>
</feature>
<dbReference type="EMBL" id="NRSJ01000048">
    <property type="protein sequence ID" value="MBK1706678.1"/>
    <property type="molecule type" value="Genomic_DNA"/>
</dbReference>
<dbReference type="RefSeq" id="WP_200348146.1">
    <property type="nucleotide sequence ID" value="NZ_NRSJ01000048.1"/>
</dbReference>
<evidence type="ECO:0000313" key="3">
    <source>
        <dbReference type="Proteomes" id="UP001296776"/>
    </source>
</evidence>
<feature type="chain" id="PRO_5042459231" description="SoxXA-binding protein SoxK" evidence="1">
    <location>
        <begin position="27"/>
        <end position="185"/>
    </location>
</feature>
<evidence type="ECO:0000313" key="2">
    <source>
        <dbReference type="EMBL" id="MBK1706678.1"/>
    </source>
</evidence>
<evidence type="ECO:0000256" key="1">
    <source>
        <dbReference type="SAM" id="SignalP"/>
    </source>
</evidence>
<sequence>MKMRRITTGIIAIGLMVLIPATATWATTRDEAEAAIAEAKVLRQQAVEAGVEDSLAGEMIEQAESLLPSRQYTRARQYAYWAMRQDEFAMKVAAGEVELEDDKAAAAEAMIAAAEAARQKAAEVGGEWRDVGKMIKSAETLMGAGEFDKAIEAASAAKFQAEKGYEQALAEKDADMPDYMRKALE</sequence>
<dbReference type="Proteomes" id="UP001296776">
    <property type="component" value="Unassembled WGS sequence"/>
</dbReference>